<dbReference type="InterPro" id="IPR036844">
    <property type="entry name" value="Hint_dom_sf"/>
</dbReference>
<evidence type="ECO:0000259" key="1">
    <source>
        <dbReference type="PROSITE" id="PS50234"/>
    </source>
</evidence>
<dbReference type="InterPro" id="IPR036465">
    <property type="entry name" value="vWFA_dom_sf"/>
</dbReference>
<dbReference type="PROSITE" id="PS50817">
    <property type="entry name" value="INTEIN_N_TER"/>
    <property type="match status" value="1"/>
</dbReference>
<dbReference type="SUPFAM" id="SSF51294">
    <property type="entry name" value="Hedgehog/intein (Hint) domain"/>
    <property type="match status" value="1"/>
</dbReference>
<dbReference type="PROSITE" id="PS50234">
    <property type="entry name" value="VWFA"/>
    <property type="match status" value="1"/>
</dbReference>
<reference evidence="2" key="1">
    <citation type="journal article" date="2020" name="Nature">
        <title>Giant virus diversity and host interactions through global metagenomics.</title>
        <authorList>
            <person name="Schulz F."/>
            <person name="Roux S."/>
            <person name="Paez-Espino D."/>
            <person name="Jungbluth S."/>
            <person name="Walsh D.A."/>
            <person name="Denef V.J."/>
            <person name="McMahon K.D."/>
            <person name="Konstantinidis K.T."/>
            <person name="Eloe-Fadrosh E.A."/>
            <person name="Kyrpides N.C."/>
            <person name="Woyke T."/>
        </authorList>
    </citation>
    <scope>NUCLEOTIDE SEQUENCE</scope>
    <source>
        <strain evidence="2">GVMAG-M-3300023179-62</strain>
    </source>
</reference>
<organism evidence="2">
    <name type="scientific">viral metagenome</name>
    <dbReference type="NCBI Taxonomy" id="1070528"/>
    <lineage>
        <taxon>unclassified sequences</taxon>
        <taxon>metagenomes</taxon>
        <taxon>organismal metagenomes</taxon>
    </lineage>
</organism>
<dbReference type="PANTHER" id="PTHR10579">
    <property type="entry name" value="CALCIUM-ACTIVATED CHLORIDE CHANNEL REGULATOR"/>
    <property type="match status" value="1"/>
</dbReference>
<evidence type="ECO:0000313" key="2">
    <source>
        <dbReference type="EMBL" id="QHT74971.1"/>
    </source>
</evidence>
<dbReference type="Gene3D" id="3.40.50.410">
    <property type="entry name" value="von Willebrand factor, type A domain"/>
    <property type="match status" value="1"/>
</dbReference>
<dbReference type="PANTHER" id="PTHR10579:SF43">
    <property type="entry name" value="ZINC FINGER (C3HC4-TYPE RING FINGER) FAMILY PROTEIN"/>
    <property type="match status" value="1"/>
</dbReference>
<dbReference type="InterPro" id="IPR032838">
    <property type="entry name" value="Vwaint_dom"/>
</dbReference>
<dbReference type="SUPFAM" id="SSF53300">
    <property type="entry name" value="vWA-like"/>
    <property type="match status" value="1"/>
</dbReference>
<feature type="domain" description="VWFA" evidence="1">
    <location>
        <begin position="37"/>
        <end position="237"/>
    </location>
</feature>
<dbReference type="InterPro" id="IPR051266">
    <property type="entry name" value="CLCR"/>
</dbReference>
<name>A0A6C0H341_9ZZZZ</name>
<dbReference type="Pfam" id="PF13519">
    <property type="entry name" value="VWA_2"/>
    <property type="match status" value="1"/>
</dbReference>
<proteinExistence type="predicted"/>
<dbReference type="Gene3D" id="2.170.16.10">
    <property type="entry name" value="Hedgehog/Intein (Hint) domain"/>
    <property type="match status" value="1"/>
</dbReference>
<accession>A0A6C0H341</accession>
<protein>
    <recommendedName>
        <fullName evidence="1">VWFA domain-containing protein</fullName>
    </recommendedName>
</protein>
<dbReference type="InterPro" id="IPR002035">
    <property type="entry name" value="VWF_A"/>
</dbReference>
<dbReference type="AlphaFoldDB" id="A0A6C0H341"/>
<dbReference type="Pfam" id="PF14623">
    <property type="entry name" value="Vint"/>
    <property type="match status" value="1"/>
</dbReference>
<dbReference type="InterPro" id="IPR006141">
    <property type="entry name" value="Intein_N"/>
</dbReference>
<dbReference type="InterPro" id="IPR039510">
    <property type="entry name" value="Vint_dom"/>
</dbReference>
<sequence length="644" mass="72097">MIITKMLRLKLVNDKNTTSRNVLCISAPEDGESLPQKTVIVIDYSGSMSSDATPGLPETERDGISILMLIIYCIKVMIGCYSKKDSVSIVCFNENAQLYFPMTNMTDANKNKLLSELESIRAGGSTRIWSGIKMGLDTLKNSFQVNKQCNQTIMVFTDGKDESANKPLRGNIYELDGFIRDNSDWCKTITMNTVGFGNQLDSKELFEMAERLNGTFSHIPESSTAGTIMINRLATDLTTYGNNIRVIATMKDDSVSSTNIGSICVGQNRTHPICHSLDNTQKIEVSMFNGLTHVVTQVDLTTVTEDKKTVLECWAKLDLIKTIEHNIDKIQTTSPTVSLPYCTVQFANFRTRNEMNNSYPYIQGCLKDVDDQLRKAVEKEKWCAAWGLHYLRSYLHTTRKEIVNNFRDYAIQHFASNKFTDLQTHCEKIFLATPPIPKKTPVARTNTSTSTPRLNPTIDTSTLSSNSSFENRYFGSCFHPESSILMADGSVKTVGKVRKGDIVSCGDNRVATVRCVTFSPGLFEMVDIDGFSLTSTHPIRSLDPNENKWVYPKDISSNRSEYDQVVNFLLDAHHEILGVRSRSLTPVRCCTLAHGLKGEVIEHDYLGTDKVTRDLEKIPGFYCGVISVCFTREHEYISGVVSIV</sequence>
<dbReference type="Pfam" id="PF14624">
    <property type="entry name" value="Vwaint"/>
    <property type="match status" value="1"/>
</dbReference>
<dbReference type="GO" id="GO:0016539">
    <property type="term" value="P:intein-mediated protein splicing"/>
    <property type="evidence" value="ECO:0007669"/>
    <property type="project" value="InterPro"/>
</dbReference>
<dbReference type="SMART" id="SM00327">
    <property type="entry name" value="VWA"/>
    <property type="match status" value="1"/>
</dbReference>
<dbReference type="EMBL" id="MN739860">
    <property type="protein sequence ID" value="QHT74971.1"/>
    <property type="molecule type" value="Genomic_DNA"/>
</dbReference>